<dbReference type="PANTHER" id="PTHR42929">
    <property type="entry name" value="INNER MEMBRANE ABC TRANSPORTER PERMEASE PROTEIN YDCU-RELATED-RELATED"/>
    <property type="match status" value="1"/>
</dbReference>
<feature type="transmembrane region" description="Helical" evidence="8">
    <location>
        <begin position="69"/>
        <end position="88"/>
    </location>
</feature>
<dbReference type="OrthoDB" id="9807047at2"/>
<dbReference type="AlphaFoldDB" id="A0A2S4LXJ8"/>
<evidence type="ECO:0000256" key="5">
    <source>
        <dbReference type="ARBA" id="ARBA00022692"/>
    </source>
</evidence>
<organism evidence="10 11">
    <name type="scientific">Bosea psychrotolerans</name>
    <dbReference type="NCBI Taxonomy" id="1871628"/>
    <lineage>
        <taxon>Bacteria</taxon>
        <taxon>Pseudomonadati</taxon>
        <taxon>Pseudomonadota</taxon>
        <taxon>Alphaproteobacteria</taxon>
        <taxon>Hyphomicrobiales</taxon>
        <taxon>Boseaceae</taxon>
        <taxon>Bosea</taxon>
    </lineage>
</organism>
<keyword evidence="6 8" id="KW-1133">Transmembrane helix</keyword>
<evidence type="ECO:0000256" key="4">
    <source>
        <dbReference type="ARBA" id="ARBA00022475"/>
    </source>
</evidence>
<comment type="caution">
    <text evidence="10">The sequence shown here is derived from an EMBL/GenBank/DDBJ whole genome shotgun (WGS) entry which is preliminary data.</text>
</comment>
<dbReference type="CDD" id="cd06261">
    <property type="entry name" value="TM_PBP2"/>
    <property type="match status" value="1"/>
</dbReference>
<dbReference type="InterPro" id="IPR035906">
    <property type="entry name" value="MetI-like_sf"/>
</dbReference>
<evidence type="ECO:0000313" key="11">
    <source>
        <dbReference type="Proteomes" id="UP000236919"/>
    </source>
</evidence>
<feature type="transmembrane region" description="Helical" evidence="8">
    <location>
        <begin position="100"/>
        <end position="122"/>
    </location>
</feature>
<keyword evidence="4" id="KW-1003">Cell membrane</keyword>
<feature type="transmembrane region" description="Helical" evidence="8">
    <location>
        <begin position="148"/>
        <end position="170"/>
    </location>
</feature>
<feature type="domain" description="ABC transmembrane type-1" evidence="9">
    <location>
        <begin position="63"/>
        <end position="268"/>
    </location>
</feature>
<evidence type="ECO:0000313" key="10">
    <source>
        <dbReference type="EMBL" id="POR47183.1"/>
    </source>
</evidence>
<dbReference type="SUPFAM" id="SSF161098">
    <property type="entry name" value="MetI-like"/>
    <property type="match status" value="1"/>
</dbReference>
<dbReference type="GO" id="GO:0055085">
    <property type="term" value="P:transmembrane transport"/>
    <property type="evidence" value="ECO:0007669"/>
    <property type="project" value="InterPro"/>
</dbReference>
<dbReference type="GO" id="GO:0005886">
    <property type="term" value="C:plasma membrane"/>
    <property type="evidence" value="ECO:0007669"/>
    <property type="project" value="UniProtKB-SubCell"/>
</dbReference>
<dbReference type="EMBL" id="PQFZ01000020">
    <property type="protein sequence ID" value="POR47183.1"/>
    <property type="molecule type" value="Genomic_DNA"/>
</dbReference>
<comment type="similarity">
    <text evidence="2">Belongs to the binding-protein-dependent transport system permease family. CysTW subfamily.</text>
</comment>
<comment type="subcellular location">
    <subcellularLocation>
        <location evidence="1 8">Cell membrane</location>
        <topology evidence="1 8">Multi-pass membrane protein</topology>
    </subcellularLocation>
</comment>
<dbReference type="InterPro" id="IPR000515">
    <property type="entry name" value="MetI-like"/>
</dbReference>
<gene>
    <name evidence="10" type="ORF">CYD53_12073</name>
</gene>
<accession>A0A2S4LXJ8</accession>
<name>A0A2S4LXJ8_9HYPH</name>
<evidence type="ECO:0000256" key="2">
    <source>
        <dbReference type="ARBA" id="ARBA00007069"/>
    </source>
</evidence>
<evidence type="ECO:0000256" key="3">
    <source>
        <dbReference type="ARBA" id="ARBA00022448"/>
    </source>
</evidence>
<dbReference type="RefSeq" id="WP_103720749.1">
    <property type="nucleotide sequence ID" value="NZ_PQFZ01000020.1"/>
</dbReference>
<evidence type="ECO:0000259" key="9">
    <source>
        <dbReference type="PROSITE" id="PS50928"/>
    </source>
</evidence>
<keyword evidence="7 8" id="KW-0472">Membrane</keyword>
<evidence type="ECO:0000256" key="6">
    <source>
        <dbReference type="ARBA" id="ARBA00022989"/>
    </source>
</evidence>
<dbReference type="PANTHER" id="PTHR42929:SF5">
    <property type="entry name" value="ABC TRANSPORTER PERMEASE PROTEIN"/>
    <property type="match status" value="1"/>
</dbReference>
<dbReference type="Pfam" id="PF00528">
    <property type="entry name" value="BPD_transp_1"/>
    <property type="match status" value="1"/>
</dbReference>
<dbReference type="Proteomes" id="UP000236919">
    <property type="component" value="Unassembled WGS sequence"/>
</dbReference>
<dbReference type="Gene3D" id="1.10.3720.10">
    <property type="entry name" value="MetI-like"/>
    <property type="match status" value="1"/>
</dbReference>
<reference evidence="10 11" key="1">
    <citation type="submission" date="2018-01" db="EMBL/GenBank/DDBJ databases">
        <title>Genomic Encyclopedia of Type Strains, Phase III (KMG-III): the genomes of soil and plant-associated and newly described type strains.</title>
        <authorList>
            <person name="Whitman W."/>
        </authorList>
    </citation>
    <scope>NUCLEOTIDE SEQUENCE [LARGE SCALE GENOMIC DNA]</scope>
    <source>
        <strain evidence="10 11">1131</strain>
    </source>
</reference>
<evidence type="ECO:0000256" key="1">
    <source>
        <dbReference type="ARBA" id="ARBA00004651"/>
    </source>
</evidence>
<protein>
    <submittedName>
        <fullName evidence="10">Putative spermidine/putrescine transport system permease protein</fullName>
    </submittedName>
</protein>
<keyword evidence="11" id="KW-1185">Reference proteome</keyword>
<dbReference type="PROSITE" id="PS50928">
    <property type="entry name" value="ABC_TM1"/>
    <property type="match status" value="1"/>
</dbReference>
<keyword evidence="3 8" id="KW-0813">Transport</keyword>
<proteinExistence type="inferred from homology"/>
<evidence type="ECO:0000256" key="8">
    <source>
        <dbReference type="RuleBase" id="RU363032"/>
    </source>
</evidence>
<sequence length="284" mass="30227">MSRATILLMLPALLVLTLFGVVLASFASVSLMVLDPGSAVFHGPPTLANYTRLLGSEGAWRAVLTTLRLSAEITVLCVLFGYPLARVLARSHSRSLRRVILFCLVATFLSGGVTRAYAWLIILGNQGLINQGLRAVGLPRAALINNEFAVVVSVLNFVLPFFVLTLFGALRTIPEQLEHAARNLGASRLRSFVSVTLPLSLPGLAAATSLCFALSLGAFLFPQMLGGGRVHVLATAIYDRIQASYDIPSAAALAVLFFLLVLLMLAVVGGLRRLVAVRFAGEAA</sequence>
<feature type="transmembrane region" description="Helical" evidence="8">
    <location>
        <begin position="191"/>
        <end position="221"/>
    </location>
</feature>
<evidence type="ECO:0000256" key="7">
    <source>
        <dbReference type="ARBA" id="ARBA00023136"/>
    </source>
</evidence>
<keyword evidence="5 8" id="KW-0812">Transmembrane</keyword>
<feature type="transmembrane region" description="Helical" evidence="8">
    <location>
        <begin position="250"/>
        <end position="271"/>
    </location>
</feature>